<dbReference type="EMBL" id="JASUZX010000001">
    <property type="protein sequence ID" value="MDL5039924.1"/>
    <property type="molecule type" value="Genomic_DNA"/>
</dbReference>
<evidence type="ECO:0000256" key="5">
    <source>
        <dbReference type="ARBA" id="ARBA00022989"/>
    </source>
</evidence>
<dbReference type="GO" id="GO:0009246">
    <property type="term" value="P:enterobacterial common antigen biosynthetic process"/>
    <property type="evidence" value="ECO:0007669"/>
    <property type="project" value="TreeGrafter"/>
</dbReference>
<comment type="caution">
    <text evidence="9">The sequence shown here is derived from an EMBL/GenBank/DDBJ whole genome shotgun (WGS) entry which is preliminary data.</text>
</comment>
<feature type="transmembrane region" description="Helical" evidence="7">
    <location>
        <begin position="299"/>
        <end position="317"/>
    </location>
</feature>
<feature type="transmembrane region" description="Helical" evidence="7">
    <location>
        <begin position="12"/>
        <end position="29"/>
    </location>
</feature>
<dbReference type="PANTHER" id="PTHR40074:SF2">
    <property type="entry name" value="O-ACETYLTRANSFERASE WECH"/>
    <property type="match status" value="1"/>
</dbReference>
<name>A0AAW7CGE7_HEYCO</name>
<feature type="domain" description="Acyltransferase 3" evidence="8">
    <location>
        <begin position="7"/>
        <end position="362"/>
    </location>
</feature>
<feature type="transmembrane region" description="Helical" evidence="7">
    <location>
        <begin position="49"/>
        <end position="70"/>
    </location>
</feature>
<dbReference type="InterPro" id="IPR002656">
    <property type="entry name" value="Acyl_transf_3_dom"/>
</dbReference>
<keyword evidence="9" id="KW-0808">Transferase</keyword>
<feature type="transmembrane region" description="Helical" evidence="7">
    <location>
        <begin position="194"/>
        <end position="217"/>
    </location>
</feature>
<evidence type="ECO:0000256" key="3">
    <source>
        <dbReference type="ARBA" id="ARBA00022475"/>
    </source>
</evidence>
<keyword evidence="3" id="KW-1003">Cell membrane</keyword>
<proteinExistence type="inferred from homology"/>
<sequence length="392" mass="46586">MKKIHLYEIDFMRGFIMLGVLSVHTMSIYDSRLEDWTVEFLAMSAVHSSMHVMRMAFMFITGLVLFITYYRRDFQTVAFWKKRLFFTMIPYVFWNIAYILFRSAASSINLHGSFFNFVKTLMVSLIHGDQFYIYYVLVTLQLYMIFPLMLHGLRKFEKYHMQIFLWSAYLQLAMTAFFKFGIPHLDTSHWPYLFANYGVFVLTYQCYFIAGGIAACHYDKIVKFIEEHARFLTSIFCASLVMMWIHYYLNRFILHESDHKAQSVHQPVYLPWALLVVALVLYLGRLWAKRRIERKWKLFSCFVMTASQTSFGMYLVQPFSLYVMGKYMMPHLAGNKWLFYGSLPFGILFVYFSSMLIAYIFYKTPILSYCIGRKSKFPVRAKTVQVPDKQQI</sequence>
<dbReference type="RefSeq" id="WP_258921930.1">
    <property type="nucleotide sequence ID" value="NZ_CP091131.1"/>
</dbReference>
<accession>A0AAW7CGE7</accession>
<dbReference type="Proteomes" id="UP001223084">
    <property type="component" value="Unassembled WGS sequence"/>
</dbReference>
<evidence type="ECO:0000256" key="6">
    <source>
        <dbReference type="ARBA" id="ARBA00023136"/>
    </source>
</evidence>
<keyword evidence="9" id="KW-0012">Acyltransferase</keyword>
<feature type="transmembrane region" description="Helical" evidence="7">
    <location>
        <begin position="163"/>
        <end position="182"/>
    </location>
</feature>
<evidence type="ECO:0000256" key="1">
    <source>
        <dbReference type="ARBA" id="ARBA00004651"/>
    </source>
</evidence>
<gene>
    <name evidence="9" type="ORF">QN341_02320</name>
</gene>
<evidence type="ECO:0000256" key="7">
    <source>
        <dbReference type="SAM" id="Phobius"/>
    </source>
</evidence>
<dbReference type="Pfam" id="PF01757">
    <property type="entry name" value="Acyl_transf_3"/>
    <property type="match status" value="1"/>
</dbReference>
<feature type="transmembrane region" description="Helical" evidence="7">
    <location>
        <begin position="269"/>
        <end position="287"/>
    </location>
</feature>
<evidence type="ECO:0000313" key="9">
    <source>
        <dbReference type="EMBL" id="MDL5039924.1"/>
    </source>
</evidence>
<comment type="similarity">
    <text evidence="2">Belongs to the acyltransferase 3 family.</text>
</comment>
<keyword evidence="6 7" id="KW-0472">Membrane</keyword>
<feature type="transmembrane region" description="Helical" evidence="7">
    <location>
        <begin position="132"/>
        <end position="151"/>
    </location>
</feature>
<protein>
    <submittedName>
        <fullName evidence="9">Acyltransferase</fullName>
        <ecNumber evidence="9">2.3.1.-</ecNumber>
    </submittedName>
</protein>
<keyword evidence="4 7" id="KW-0812">Transmembrane</keyword>
<evidence type="ECO:0000313" key="10">
    <source>
        <dbReference type="Proteomes" id="UP001223084"/>
    </source>
</evidence>
<dbReference type="EC" id="2.3.1.-" evidence="9"/>
<organism evidence="9 10">
    <name type="scientific">Heyndrickxia coagulans</name>
    <name type="common">Weizmannia coagulans</name>
    <dbReference type="NCBI Taxonomy" id="1398"/>
    <lineage>
        <taxon>Bacteria</taxon>
        <taxon>Bacillati</taxon>
        <taxon>Bacillota</taxon>
        <taxon>Bacilli</taxon>
        <taxon>Bacillales</taxon>
        <taxon>Bacillaceae</taxon>
        <taxon>Heyndrickxia</taxon>
    </lineage>
</organism>
<evidence type="ECO:0000256" key="4">
    <source>
        <dbReference type="ARBA" id="ARBA00022692"/>
    </source>
</evidence>
<evidence type="ECO:0000256" key="2">
    <source>
        <dbReference type="ARBA" id="ARBA00007400"/>
    </source>
</evidence>
<feature type="transmembrane region" description="Helical" evidence="7">
    <location>
        <begin position="337"/>
        <end position="362"/>
    </location>
</feature>
<dbReference type="GO" id="GO:0016413">
    <property type="term" value="F:O-acetyltransferase activity"/>
    <property type="evidence" value="ECO:0007669"/>
    <property type="project" value="TreeGrafter"/>
</dbReference>
<feature type="transmembrane region" description="Helical" evidence="7">
    <location>
        <begin position="91"/>
        <end position="112"/>
    </location>
</feature>
<dbReference type="GO" id="GO:0005886">
    <property type="term" value="C:plasma membrane"/>
    <property type="evidence" value="ECO:0007669"/>
    <property type="project" value="UniProtKB-SubCell"/>
</dbReference>
<dbReference type="PANTHER" id="PTHR40074">
    <property type="entry name" value="O-ACETYLTRANSFERASE WECH"/>
    <property type="match status" value="1"/>
</dbReference>
<dbReference type="AlphaFoldDB" id="A0AAW7CGE7"/>
<keyword evidence="5 7" id="KW-1133">Transmembrane helix</keyword>
<reference evidence="9" key="1">
    <citation type="submission" date="2023-06" db="EMBL/GenBank/DDBJ databases">
        <title>Probiogenomic evaluation and L lactic producing Weizmannia coaggulans BKMTCR2-2 from tree bark.</title>
        <authorList>
            <person name="Mahittikon J."/>
            <person name="Tanasupawat S."/>
        </authorList>
    </citation>
    <scope>NUCLEOTIDE SEQUENCE</scope>
    <source>
        <strain evidence="9">BKMTCR2-2</strain>
    </source>
</reference>
<comment type="subcellular location">
    <subcellularLocation>
        <location evidence="1">Cell membrane</location>
        <topology evidence="1">Multi-pass membrane protein</topology>
    </subcellularLocation>
</comment>
<evidence type="ECO:0000259" key="8">
    <source>
        <dbReference type="Pfam" id="PF01757"/>
    </source>
</evidence>
<feature type="transmembrane region" description="Helical" evidence="7">
    <location>
        <begin position="229"/>
        <end position="249"/>
    </location>
</feature>